<dbReference type="Pfam" id="PF00106">
    <property type="entry name" value="adh_short"/>
    <property type="match status" value="1"/>
</dbReference>
<feature type="region of interest" description="Disordered" evidence="5">
    <location>
        <begin position="534"/>
        <end position="563"/>
    </location>
</feature>
<feature type="region of interest" description="Disordered" evidence="5">
    <location>
        <begin position="381"/>
        <end position="420"/>
    </location>
</feature>
<feature type="coiled-coil region" evidence="4">
    <location>
        <begin position="11"/>
        <end position="161"/>
    </location>
</feature>
<sequence>MSAADAEVDRLERLRADQRTLEASRERLRQQGRQLRELLDAAEARAAQLRHAAKAHNADRDQGRVAAEMVAAAQQRTRAQQSRYAQLEAAFERARERARDAADDAAARRTASREVLAMEAIRVDKRETRLLAAADQAQDELAAAQAALAAVRARIEDADEVAAEAASLRRSWGRVLQAAQSGAERPATALQDELVRRTEEGHREQTAMRLALDRATADLSALKLGEAAVRGQLEATTDLERSLHGATAAAAADSAAAPHPLLAALPARLAAEVLSDPAQASLPAVKAAEAADGCVSAEAAAALTGSQRRGLAAAVAAAAAPAASLRVPGLAAARDAAEERGPAAPVAPILAAALNPAAAPTSPQPRSAAVDAAAGPRPAWLRAALGGDGGGEPEPVDEPAESKASPGRAAGQDGPGASGVRFSLADLQADHDVGGAATKAGGAQSGDGDGAGGGAGGGGAERLASDLVAARVREAMAEAESAADRGVAADAAPAAPIVGGSTRDRRRLAPGKSSRRGTYFGAFKANGKGGGAGANVLVPLPEPADGDAPASSKGAQSSPAPRSTRQLIVAARRQLAMAASVARSLAGKTALVTGSSSGIGLGIASVLASKGANVVVHGVGALDEIDRVARTIAQQHEVKCVASNADLLKGEEPVKAMVDLSHSALGGPVDILVNNAGIQHVCPVEDFTLEAWERIMAVNLTAAFLASRAVLPAMRENKWGRIVNIASVHGVVASANKSAYVAAKHGLIGFTKALALETANSGVTANAIKPGWVLTPLVEAQIQARAATSGRSFEEEKDDMLREKQPQRQFATPEDLGELTAFLCSQAAANMTGESIAMDGGWTAQ</sequence>
<dbReference type="PROSITE" id="PS00061">
    <property type="entry name" value="ADH_SHORT"/>
    <property type="match status" value="1"/>
</dbReference>
<comment type="catalytic activity">
    <reaction evidence="3">
        <text>a (3R)-hydroxyacyl-[ACP] + NADP(+) = a 3-oxoacyl-[ACP] + NADPH + H(+)</text>
        <dbReference type="Rhea" id="RHEA:17397"/>
        <dbReference type="Rhea" id="RHEA-COMP:9916"/>
        <dbReference type="Rhea" id="RHEA-COMP:9945"/>
        <dbReference type="ChEBI" id="CHEBI:15378"/>
        <dbReference type="ChEBI" id="CHEBI:57783"/>
        <dbReference type="ChEBI" id="CHEBI:58349"/>
        <dbReference type="ChEBI" id="CHEBI:78776"/>
        <dbReference type="ChEBI" id="CHEBI:78827"/>
        <dbReference type="EC" id="1.1.1.100"/>
    </reaction>
</comment>
<dbReference type="AlphaFoldDB" id="A0A5A8DKB8"/>
<feature type="region of interest" description="Disordered" evidence="5">
    <location>
        <begin position="496"/>
        <end position="515"/>
    </location>
</feature>
<dbReference type="GO" id="GO:0032787">
    <property type="term" value="P:monocarboxylic acid metabolic process"/>
    <property type="evidence" value="ECO:0007669"/>
    <property type="project" value="UniProtKB-ARBA"/>
</dbReference>
<feature type="region of interest" description="Disordered" evidence="5">
    <location>
        <begin position="435"/>
        <end position="460"/>
    </location>
</feature>
<dbReference type="InterPro" id="IPR011294">
    <property type="entry name" value="3-OHbutyrate_DH"/>
</dbReference>
<name>A0A5A8DKB8_CAFRO</name>
<dbReference type="InterPro" id="IPR036291">
    <property type="entry name" value="NAD(P)-bd_dom_sf"/>
</dbReference>
<evidence type="ECO:0000313" key="7">
    <source>
        <dbReference type="Proteomes" id="UP000324907"/>
    </source>
</evidence>
<dbReference type="Proteomes" id="UP000324907">
    <property type="component" value="Unassembled WGS sequence"/>
</dbReference>
<dbReference type="PRINTS" id="PR00081">
    <property type="entry name" value="GDHRDH"/>
</dbReference>
<evidence type="ECO:0000256" key="2">
    <source>
        <dbReference type="ARBA" id="ARBA00012948"/>
    </source>
</evidence>
<evidence type="ECO:0000313" key="6">
    <source>
        <dbReference type="EMBL" id="KAA0165836.1"/>
    </source>
</evidence>
<comment type="similarity">
    <text evidence="1">Belongs to the short-chain dehydrogenases/reductases (SDR) family.</text>
</comment>
<feature type="compositionally biased region" description="Gly residues" evidence="5">
    <location>
        <begin position="443"/>
        <end position="460"/>
    </location>
</feature>
<evidence type="ECO:0000256" key="4">
    <source>
        <dbReference type="SAM" id="Coils"/>
    </source>
</evidence>
<dbReference type="PANTHER" id="PTHR42879:SF2">
    <property type="entry name" value="3-OXOACYL-[ACYL-CARRIER-PROTEIN] REDUCTASE FABG"/>
    <property type="match status" value="1"/>
</dbReference>
<dbReference type="InterPro" id="IPR050259">
    <property type="entry name" value="SDR"/>
</dbReference>
<dbReference type="InterPro" id="IPR002347">
    <property type="entry name" value="SDR_fam"/>
</dbReference>
<feature type="compositionally biased region" description="Polar residues" evidence="5">
    <location>
        <begin position="553"/>
        <end position="563"/>
    </location>
</feature>
<dbReference type="Gene3D" id="3.40.50.720">
    <property type="entry name" value="NAD(P)-binding Rossmann-like Domain"/>
    <property type="match status" value="1"/>
</dbReference>
<gene>
    <name evidence="6" type="ORF">FNF28_03342</name>
</gene>
<dbReference type="PANTHER" id="PTHR42879">
    <property type="entry name" value="3-OXOACYL-(ACYL-CARRIER-PROTEIN) REDUCTASE"/>
    <property type="match status" value="1"/>
</dbReference>
<dbReference type="NCBIfam" id="TIGR01963">
    <property type="entry name" value="PHB_DH"/>
    <property type="match status" value="1"/>
</dbReference>
<dbReference type="GO" id="GO:0004316">
    <property type="term" value="F:3-oxoacyl-[acyl-carrier-protein] reductase (NADPH) activity"/>
    <property type="evidence" value="ECO:0007669"/>
    <property type="project" value="UniProtKB-EC"/>
</dbReference>
<dbReference type="NCBIfam" id="NF009093">
    <property type="entry name" value="PRK12429.1"/>
    <property type="match status" value="1"/>
</dbReference>
<accession>A0A5A8DKB8</accession>
<feature type="compositionally biased region" description="Basic residues" evidence="5">
    <location>
        <begin position="504"/>
        <end position="515"/>
    </location>
</feature>
<dbReference type="SUPFAM" id="SSF51735">
    <property type="entry name" value="NAD(P)-binding Rossmann-fold domains"/>
    <property type="match status" value="1"/>
</dbReference>
<evidence type="ECO:0000256" key="5">
    <source>
        <dbReference type="SAM" id="MobiDB-lite"/>
    </source>
</evidence>
<dbReference type="EC" id="1.1.1.100" evidence="2"/>
<dbReference type="FunFam" id="3.40.50.720:FF:000084">
    <property type="entry name" value="Short-chain dehydrogenase reductase"/>
    <property type="match status" value="1"/>
</dbReference>
<dbReference type="GO" id="GO:0003858">
    <property type="term" value="F:3-hydroxybutyrate dehydrogenase activity"/>
    <property type="evidence" value="ECO:0007669"/>
    <property type="project" value="InterPro"/>
</dbReference>
<dbReference type="InterPro" id="IPR020904">
    <property type="entry name" value="Sc_DH/Rdtase_CS"/>
</dbReference>
<organism evidence="6 7">
    <name type="scientific">Cafeteria roenbergensis</name>
    <name type="common">Marine flagellate</name>
    <dbReference type="NCBI Taxonomy" id="33653"/>
    <lineage>
        <taxon>Eukaryota</taxon>
        <taxon>Sar</taxon>
        <taxon>Stramenopiles</taxon>
        <taxon>Bigyra</taxon>
        <taxon>Opalozoa</taxon>
        <taxon>Bicosoecida</taxon>
        <taxon>Cafeteriaceae</taxon>
        <taxon>Cafeteria</taxon>
    </lineage>
</organism>
<protein>
    <recommendedName>
        <fullName evidence="2">3-oxoacyl-[acyl-carrier-protein] reductase</fullName>
        <ecNumber evidence="2">1.1.1.100</ecNumber>
    </recommendedName>
</protein>
<dbReference type="PRINTS" id="PR00080">
    <property type="entry name" value="SDRFAMILY"/>
</dbReference>
<reference evidence="6 7" key="1">
    <citation type="submission" date="2019-07" db="EMBL/GenBank/DDBJ databases">
        <title>Genomes of Cafeteria roenbergensis.</title>
        <authorList>
            <person name="Fischer M.G."/>
            <person name="Hackl T."/>
            <person name="Roman M."/>
        </authorList>
    </citation>
    <scope>NUCLEOTIDE SEQUENCE [LARGE SCALE GENOMIC DNA]</scope>
    <source>
        <strain evidence="6 7">RCC970-E3</strain>
    </source>
</reference>
<evidence type="ECO:0000256" key="1">
    <source>
        <dbReference type="ARBA" id="ARBA00006484"/>
    </source>
</evidence>
<evidence type="ECO:0000256" key="3">
    <source>
        <dbReference type="ARBA" id="ARBA00048508"/>
    </source>
</evidence>
<keyword evidence="4" id="KW-0175">Coiled coil</keyword>
<proteinExistence type="inferred from homology"/>
<comment type="caution">
    <text evidence="6">The sequence shown here is derived from an EMBL/GenBank/DDBJ whole genome shotgun (WGS) entry which is preliminary data.</text>
</comment>
<dbReference type="EMBL" id="VLTL01000044">
    <property type="protein sequence ID" value="KAA0165836.1"/>
    <property type="molecule type" value="Genomic_DNA"/>
</dbReference>